<dbReference type="EMBL" id="MN740440">
    <property type="protein sequence ID" value="QHU26451.1"/>
    <property type="molecule type" value="Genomic_DNA"/>
</dbReference>
<reference evidence="1" key="1">
    <citation type="journal article" date="2020" name="Nature">
        <title>Giant virus diversity and host interactions through global metagenomics.</title>
        <authorList>
            <person name="Schulz F."/>
            <person name="Roux S."/>
            <person name="Paez-Espino D."/>
            <person name="Jungbluth S."/>
            <person name="Walsh D.A."/>
            <person name="Denef V.J."/>
            <person name="McMahon K.D."/>
            <person name="Konstantinidis K.T."/>
            <person name="Eloe-Fadrosh E.A."/>
            <person name="Kyrpides N.C."/>
            <person name="Woyke T."/>
        </authorList>
    </citation>
    <scope>NUCLEOTIDE SEQUENCE</scope>
    <source>
        <strain evidence="1">GVMAG-M-3300027759-16</strain>
    </source>
</reference>
<protein>
    <submittedName>
        <fullName evidence="1">Uncharacterized protein</fullName>
    </submittedName>
</protein>
<sequence>MAILKAIAKEAGASIAETKTKELSLTFLRTKYALPIVAQKVKSLSLEDIHDGIRAVVQRNATLFASCTEILLENQPAFKNPVMKSVQMMLFATLRDMLKGPPRIRLVHASKKSAGATKGDEGYSERKNMTETSVEKGLLDGTIVCAPESGRYAGWFKEQSKKSDLADCLIMVRDALTQ</sequence>
<dbReference type="AlphaFoldDB" id="A0A6C0L9T1"/>
<accession>A0A6C0L9T1</accession>
<name>A0A6C0L9T1_9ZZZZ</name>
<organism evidence="1">
    <name type="scientific">viral metagenome</name>
    <dbReference type="NCBI Taxonomy" id="1070528"/>
    <lineage>
        <taxon>unclassified sequences</taxon>
        <taxon>metagenomes</taxon>
        <taxon>organismal metagenomes</taxon>
    </lineage>
</organism>
<proteinExistence type="predicted"/>
<evidence type="ECO:0000313" key="1">
    <source>
        <dbReference type="EMBL" id="QHU26451.1"/>
    </source>
</evidence>